<dbReference type="InterPro" id="IPR004437">
    <property type="entry name" value="ParB/RepB/Spo0J"/>
</dbReference>
<dbReference type="InterPro" id="IPR036086">
    <property type="entry name" value="ParB/Sulfiredoxin_sf"/>
</dbReference>
<feature type="region of interest" description="Disordered" evidence="4">
    <location>
        <begin position="150"/>
        <end position="212"/>
    </location>
</feature>
<dbReference type="SMART" id="SM00470">
    <property type="entry name" value="ParB"/>
    <property type="match status" value="1"/>
</dbReference>
<dbReference type="InterPro" id="IPR041468">
    <property type="entry name" value="HTH_ParB/Spo0J"/>
</dbReference>
<dbReference type="GO" id="GO:0003677">
    <property type="term" value="F:DNA binding"/>
    <property type="evidence" value="ECO:0007669"/>
    <property type="project" value="UniProtKB-KW"/>
</dbReference>
<feature type="domain" description="ParB-like N-terminal" evidence="5">
    <location>
        <begin position="220"/>
        <end position="331"/>
    </location>
</feature>
<dbReference type="Pfam" id="PF23552">
    <property type="entry name" value="ParB_C"/>
    <property type="match status" value="1"/>
</dbReference>
<evidence type="ECO:0000313" key="6">
    <source>
        <dbReference type="EMBL" id="AGH42106.1"/>
    </source>
</evidence>
<protein>
    <submittedName>
        <fullName evidence="6">Chromosome partitioning protein ParB</fullName>
    </submittedName>
</protein>
<name>M4REY7_9BIFI</name>
<dbReference type="AlphaFoldDB" id="M4REY7"/>
<dbReference type="CDD" id="cd16393">
    <property type="entry name" value="SPO0J_N"/>
    <property type="match status" value="1"/>
</dbReference>
<sequence>MATKSRLGKGLGALFPALPGDPNESKQQATEPNHTAAVEADASTLVKQDKASSGTSQRENKHAQNRTPARDTASVEARLQHQRKHDDVSRETSATSETSTHAASANTKQHAHGPSRLQHRMSIPSLEEMTHPSDVFFGAMQSTEAVVEKRAAGESKVQQNNVTDAKSAADEEASPARSIEAIADADSGNGSTDADVSRETSADIDSGNEELKPVHGGYLAELRLDDIGPNKEQPRTIFDEDELRELAESIREVGVLQPIVVRKRPQSQIVASAEHQADTDDTNDVMRRPYELIMGERRWRASQLAGLETIPAIVKTTSDNEMLRDALLENLHRVALNPLEEAAAYQQMIDEFGLTQAQLSKSVSKSRPQIANTLRLLNLPASVQKKVAAGVLSAGHARALLGLSNEEDMDKLANRIIAEGLSVRSTEEIVALKTMAGEKPKKENKKVANPWADSPIRQHLEQRLDTKVTIKGNQKKGRIEITFSSPDDMQRILDILMPQQQEGNASAAADGESDWV</sequence>
<dbReference type="HOGENOM" id="CLU_023853_1_0_11"/>
<keyword evidence="7" id="KW-1185">Reference proteome</keyword>
<dbReference type="Gene3D" id="3.90.1530.30">
    <property type="match status" value="1"/>
</dbReference>
<reference evidence="6 7" key="1">
    <citation type="journal article" date="2013" name="Genome Announc.">
        <title>Complete Genome Sequence of the Probiotic Bifidobacterium thermophilum Strain RBL67.</title>
        <authorList>
            <person name="Jans C."/>
            <person name="Lacroix C."/>
            <person name="Follador R."/>
            <person name="Stevens M.J."/>
        </authorList>
    </citation>
    <scope>NUCLEOTIDE SEQUENCE [LARGE SCALE GENOMIC DNA]</scope>
    <source>
        <strain evidence="6 7">RBL67</strain>
    </source>
</reference>
<dbReference type="KEGG" id="btp:D805_1839"/>
<dbReference type="SUPFAM" id="SSF109709">
    <property type="entry name" value="KorB DNA-binding domain-like"/>
    <property type="match status" value="1"/>
</dbReference>
<evidence type="ECO:0000256" key="2">
    <source>
        <dbReference type="ARBA" id="ARBA00022829"/>
    </source>
</evidence>
<evidence type="ECO:0000259" key="5">
    <source>
        <dbReference type="SMART" id="SM00470"/>
    </source>
</evidence>
<dbReference type="Pfam" id="PF17762">
    <property type="entry name" value="HTH_ParB"/>
    <property type="match status" value="1"/>
</dbReference>
<dbReference type="Gene3D" id="1.10.10.2830">
    <property type="match status" value="1"/>
</dbReference>
<feature type="region of interest" description="Disordered" evidence="4">
    <location>
        <begin position="1"/>
        <end position="117"/>
    </location>
</feature>
<dbReference type="NCBIfam" id="TIGR00180">
    <property type="entry name" value="parB_part"/>
    <property type="match status" value="1"/>
</dbReference>
<keyword evidence="2" id="KW-0159">Chromosome partition</keyword>
<evidence type="ECO:0000256" key="4">
    <source>
        <dbReference type="SAM" id="MobiDB-lite"/>
    </source>
</evidence>
<dbReference type="PATRIC" id="fig|1254439.12.peg.1832"/>
<dbReference type="InterPro" id="IPR057240">
    <property type="entry name" value="ParB_dimer_C"/>
</dbReference>
<dbReference type="GO" id="GO:0005694">
    <property type="term" value="C:chromosome"/>
    <property type="evidence" value="ECO:0007669"/>
    <property type="project" value="TreeGrafter"/>
</dbReference>
<dbReference type="GO" id="GO:0045881">
    <property type="term" value="P:positive regulation of sporulation resulting in formation of a cellular spore"/>
    <property type="evidence" value="ECO:0007669"/>
    <property type="project" value="TreeGrafter"/>
</dbReference>
<dbReference type="Proteomes" id="UP000011835">
    <property type="component" value="Chromosome"/>
</dbReference>
<gene>
    <name evidence="6" type="ORF">D805_1839</name>
</gene>
<dbReference type="FunFam" id="1.10.10.2830:FF:000001">
    <property type="entry name" value="Chromosome partitioning protein ParB"/>
    <property type="match status" value="1"/>
</dbReference>
<dbReference type="SUPFAM" id="SSF110849">
    <property type="entry name" value="ParB/Sulfiredoxin"/>
    <property type="match status" value="1"/>
</dbReference>
<organism evidence="6 7">
    <name type="scientific">Bifidobacterium thermophilum RBL67</name>
    <dbReference type="NCBI Taxonomy" id="1254439"/>
    <lineage>
        <taxon>Bacteria</taxon>
        <taxon>Bacillati</taxon>
        <taxon>Actinomycetota</taxon>
        <taxon>Actinomycetes</taxon>
        <taxon>Bifidobacteriales</taxon>
        <taxon>Bifidobacteriaceae</taxon>
        <taxon>Bifidobacterium</taxon>
    </lineage>
</organism>
<dbReference type="Pfam" id="PF02195">
    <property type="entry name" value="ParB_N"/>
    <property type="match status" value="1"/>
</dbReference>
<dbReference type="GO" id="GO:0007059">
    <property type="term" value="P:chromosome segregation"/>
    <property type="evidence" value="ECO:0007669"/>
    <property type="project" value="UniProtKB-KW"/>
</dbReference>
<proteinExistence type="inferred from homology"/>
<dbReference type="PANTHER" id="PTHR33375">
    <property type="entry name" value="CHROMOSOME-PARTITIONING PROTEIN PARB-RELATED"/>
    <property type="match status" value="1"/>
</dbReference>
<feature type="compositionally biased region" description="Low complexity" evidence="4">
    <location>
        <begin position="91"/>
        <end position="105"/>
    </location>
</feature>
<accession>M4REY7</accession>
<keyword evidence="3" id="KW-0238">DNA-binding</keyword>
<dbReference type="EMBL" id="CP004346">
    <property type="protein sequence ID" value="AGH42106.1"/>
    <property type="molecule type" value="Genomic_DNA"/>
</dbReference>
<evidence type="ECO:0000256" key="1">
    <source>
        <dbReference type="ARBA" id="ARBA00006295"/>
    </source>
</evidence>
<evidence type="ECO:0000256" key="3">
    <source>
        <dbReference type="ARBA" id="ARBA00023125"/>
    </source>
</evidence>
<dbReference type="PANTHER" id="PTHR33375:SF1">
    <property type="entry name" value="CHROMOSOME-PARTITIONING PROTEIN PARB-RELATED"/>
    <property type="match status" value="1"/>
</dbReference>
<evidence type="ECO:0000313" key="7">
    <source>
        <dbReference type="Proteomes" id="UP000011835"/>
    </source>
</evidence>
<comment type="similarity">
    <text evidence="1">Belongs to the ParB family.</text>
</comment>
<dbReference type="RefSeq" id="WP_015451355.1">
    <property type="nucleotide sequence ID" value="NC_020546.1"/>
</dbReference>
<dbReference type="InterPro" id="IPR050336">
    <property type="entry name" value="Chromosome_partition/occlusion"/>
</dbReference>
<dbReference type="InterPro" id="IPR003115">
    <property type="entry name" value="ParB_N"/>
</dbReference>